<comment type="function">
    <text evidence="7">Catalyzes the reversible isomerization of glucose-6-phosphate to fructose-6-phosphate.</text>
</comment>
<name>A0AAV3U5L3_9ALTE</name>
<dbReference type="InterPro" id="IPR046348">
    <property type="entry name" value="SIS_dom_sf"/>
</dbReference>
<evidence type="ECO:0000256" key="4">
    <source>
        <dbReference type="ARBA" id="ARBA00023152"/>
    </source>
</evidence>
<dbReference type="GO" id="GO:0006094">
    <property type="term" value="P:gluconeogenesis"/>
    <property type="evidence" value="ECO:0007669"/>
    <property type="project" value="UniProtKB-UniRule"/>
</dbReference>
<evidence type="ECO:0000256" key="7">
    <source>
        <dbReference type="HAMAP-Rule" id="MF_00473"/>
    </source>
</evidence>
<evidence type="ECO:0000313" key="9">
    <source>
        <dbReference type="EMBL" id="GAA4947314.1"/>
    </source>
</evidence>
<evidence type="ECO:0000256" key="1">
    <source>
        <dbReference type="ARBA" id="ARBA00004926"/>
    </source>
</evidence>
<dbReference type="HAMAP" id="MF_00473">
    <property type="entry name" value="G6P_isomerase"/>
    <property type="match status" value="1"/>
</dbReference>
<evidence type="ECO:0000256" key="8">
    <source>
        <dbReference type="RuleBase" id="RU000612"/>
    </source>
</evidence>
<dbReference type="EMBL" id="BAABLX010000026">
    <property type="protein sequence ID" value="GAA4947314.1"/>
    <property type="molecule type" value="Genomic_DNA"/>
</dbReference>
<dbReference type="PANTHER" id="PTHR11469">
    <property type="entry name" value="GLUCOSE-6-PHOSPHATE ISOMERASE"/>
    <property type="match status" value="1"/>
</dbReference>
<dbReference type="PRINTS" id="PR00662">
    <property type="entry name" value="G6PISOMERASE"/>
</dbReference>
<dbReference type="EC" id="5.3.1.9" evidence="7"/>
<comment type="subcellular location">
    <subcellularLocation>
        <location evidence="7">Cytoplasm</location>
    </subcellularLocation>
</comment>
<evidence type="ECO:0000256" key="3">
    <source>
        <dbReference type="ARBA" id="ARBA00022432"/>
    </source>
</evidence>
<keyword evidence="5 7" id="KW-0413">Isomerase</keyword>
<evidence type="ECO:0000256" key="2">
    <source>
        <dbReference type="ARBA" id="ARBA00006604"/>
    </source>
</evidence>
<gene>
    <name evidence="7 9" type="primary">pgi</name>
    <name evidence="9" type="ORF">GCM10025791_28620</name>
</gene>
<dbReference type="PROSITE" id="PS00765">
    <property type="entry name" value="P_GLUCOSE_ISOMERASE_1"/>
    <property type="match status" value="1"/>
</dbReference>
<dbReference type="InterPro" id="IPR035476">
    <property type="entry name" value="SIS_PGI_1"/>
</dbReference>
<keyword evidence="10" id="KW-1185">Reference proteome</keyword>
<organism evidence="9 10">
    <name type="scientific">Halioxenophilus aromaticivorans</name>
    <dbReference type="NCBI Taxonomy" id="1306992"/>
    <lineage>
        <taxon>Bacteria</taxon>
        <taxon>Pseudomonadati</taxon>
        <taxon>Pseudomonadota</taxon>
        <taxon>Gammaproteobacteria</taxon>
        <taxon>Alteromonadales</taxon>
        <taxon>Alteromonadaceae</taxon>
        <taxon>Halioxenophilus</taxon>
    </lineage>
</organism>
<comment type="catalytic activity">
    <reaction evidence="6 7 8">
        <text>alpha-D-glucose 6-phosphate = beta-D-fructose 6-phosphate</text>
        <dbReference type="Rhea" id="RHEA:11816"/>
        <dbReference type="ChEBI" id="CHEBI:57634"/>
        <dbReference type="ChEBI" id="CHEBI:58225"/>
        <dbReference type="EC" id="5.3.1.9"/>
    </reaction>
</comment>
<dbReference type="PANTHER" id="PTHR11469:SF1">
    <property type="entry name" value="GLUCOSE-6-PHOSPHATE ISOMERASE"/>
    <property type="match status" value="1"/>
</dbReference>
<dbReference type="Proteomes" id="UP001409585">
    <property type="component" value="Unassembled WGS sequence"/>
</dbReference>
<protein>
    <recommendedName>
        <fullName evidence="7">Glucose-6-phosphate isomerase</fullName>
        <shortName evidence="7">GPI</shortName>
        <ecNumber evidence="7">5.3.1.9</ecNumber>
    </recommendedName>
    <alternativeName>
        <fullName evidence="7">Phosphoglucose isomerase</fullName>
        <shortName evidence="7">PGI</shortName>
    </alternativeName>
    <alternativeName>
        <fullName evidence="7">Phosphohexose isomerase</fullName>
        <shortName evidence="7">PHI</shortName>
    </alternativeName>
</protein>
<keyword evidence="3 7" id="KW-0312">Gluconeogenesis</keyword>
<dbReference type="PROSITE" id="PS51463">
    <property type="entry name" value="P_GLUCOSE_ISOMERASE_3"/>
    <property type="match status" value="1"/>
</dbReference>
<keyword evidence="4 7" id="KW-0324">Glycolysis</keyword>
<dbReference type="GO" id="GO:0097367">
    <property type="term" value="F:carbohydrate derivative binding"/>
    <property type="evidence" value="ECO:0007669"/>
    <property type="project" value="InterPro"/>
</dbReference>
<dbReference type="NCBIfam" id="NF001211">
    <property type="entry name" value="PRK00179.1"/>
    <property type="match status" value="1"/>
</dbReference>
<dbReference type="InterPro" id="IPR023096">
    <property type="entry name" value="G6P_Isomerase_C"/>
</dbReference>
<dbReference type="GO" id="GO:0005829">
    <property type="term" value="C:cytosol"/>
    <property type="evidence" value="ECO:0007669"/>
    <property type="project" value="TreeGrafter"/>
</dbReference>
<dbReference type="GO" id="GO:0048029">
    <property type="term" value="F:monosaccharide binding"/>
    <property type="evidence" value="ECO:0007669"/>
    <property type="project" value="TreeGrafter"/>
</dbReference>
<comment type="pathway">
    <text evidence="1 7 8">Carbohydrate degradation; glycolysis; D-glyceraldehyde 3-phosphate and glycerone phosphate from D-glucose: step 2/4.</text>
</comment>
<reference evidence="10" key="1">
    <citation type="journal article" date="2019" name="Int. J. Syst. Evol. Microbiol.">
        <title>The Global Catalogue of Microorganisms (GCM) 10K type strain sequencing project: providing services to taxonomists for standard genome sequencing and annotation.</title>
        <authorList>
            <consortium name="The Broad Institute Genomics Platform"/>
            <consortium name="The Broad Institute Genome Sequencing Center for Infectious Disease"/>
            <person name="Wu L."/>
            <person name="Ma J."/>
        </authorList>
    </citation>
    <scope>NUCLEOTIDE SEQUENCE [LARGE SCALE GENOMIC DNA]</scope>
    <source>
        <strain evidence="10">JCM 19134</strain>
    </source>
</reference>
<comment type="pathway">
    <text evidence="7">Carbohydrate biosynthesis; gluconeogenesis.</text>
</comment>
<proteinExistence type="inferred from homology"/>
<dbReference type="AlphaFoldDB" id="A0AAV3U5L3"/>
<sequence>MADQTNAQSFSNAIWPELKAHSDGLQTPLKELFAQDPNRVEHFSMSAGSLYLDYSKNHLDAKALELLATQAKQSGLEDAIKALIGGEHVNNTENRPALHTALRCPAISPADKTAVVAATQAQMREFVDKLSSGQWHGYNGKPITDVVNIGIGGSDLGPRMVVTALSQFQQSAVKVHFVANIDGADLSDALAGLHADTTLFVVASKSFSTLETRENALAARAWSLSHGCPESDLGKHYVAVSSNVPAAMEFGIDEANIFPMWDWVGGRYSLWSAIGLPIAIALGMDNFDALLAGAANMDEHFASAPIEQNMPATLALIAFWYSATRGYQSQAILPYAQRMSRLPAYLQQLDMESLGKSVDRNGKPLTCDSGLVLWGTEGTNGQHSFHQLLHQGTRSVLVDFIASGKPMSPLDSHHSYLLANCIGQSQALLAGKSLAQAKQELLDAGKPEAEADQIAPHKVIPGNRPSNTLIIEQLDPTNLGALIALYEHKVYCLGVLWGLNPFDQWGVELGKQLGSAVYPALTGNECPAEWDGSTRNLVEKLRLK</sequence>
<dbReference type="RefSeq" id="WP_345423530.1">
    <property type="nucleotide sequence ID" value="NZ_AP031496.1"/>
</dbReference>
<feature type="active site" evidence="7">
    <location>
        <position position="511"/>
    </location>
</feature>
<dbReference type="Pfam" id="PF00342">
    <property type="entry name" value="PGI"/>
    <property type="match status" value="1"/>
</dbReference>
<feature type="active site" description="Proton donor" evidence="7">
    <location>
        <position position="352"/>
    </location>
</feature>
<dbReference type="InterPro" id="IPR001672">
    <property type="entry name" value="G6P_Isomerase"/>
</dbReference>
<dbReference type="Gene3D" id="3.40.50.10490">
    <property type="entry name" value="Glucose-6-phosphate isomerase like protein, domain 1"/>
    <property type="match status" value="2"/>
</dbReference>
<accession>A0AAV3U5L3</accession>
<evidence type="ECO:0000256" key="6">
    <source>
        <dbReference type="ARBA" id="ARBA00029321"/>
    </source>
</evidence>
<dbReference type="Gene3D" id="1.10.1390.10">
    <property type="match status" value="1"/>
</dbReference>
<dbReference type="GO" id="GO:0051156">
    <property type="term" value="P:glucose 6-phosphate metabolic process"/>
    <property type="evidence" value="ECO:0007669"/>
    <property type="project" value="TreeGrafter"/>
</dbReference>
<dbReference type="CDD" id="cd05015">
    <property type="entry name" value="SIS_PGI_1"/>
    <property type="match status" value="1"/>
</dbReference>
<comment type="similarity">
    <text evidence="2 7 8">Belongs to the GPI family.</text>
</comment>
<dbReference type="GO" id="GO:0006096">
    <property type="term" value="P:glycolytic process"/>
    <property type="evidence" value="ECO:0007669"/>
    <property type="project" value="UniProtKB-UniRule"/>
</dbReference>
<dbReference type="GO" id="GO:0004347">
    <property type="term" value="F:glucose-6-phosphate isomerase activity"/>
    <property type="evidence" value="ECO:0007669"/>
    <property type="project" value="UniProtKB-UniRule"/>
</dbReference>
<comment type="caution">
    <text evidence="9">The sequence shown here is derived from an EMBL/GenBank/DDBJ whole genome shotgun (WGS) entry which is preliminary data.</text>
</comment>
<dbReference type="InterPro" id="IPR018189">
    <property type="entry name" value="Phosphoglucose_isomerase_CS"/>
</dbReference>
<dbReference type="InterPro" id="IPR035482">
    <property type="entry name" value="SIS_PGI_2"/>
</dbReference>
<dbReference type="PROSITE" id="PS00174">
    <property type="entry name" value="P_GLUCOSE_ISOMERASE_2"/>
    <property type="match status" value="1"/>
</dbReference>
<evidence type="ECO:0000313" key="10">
    <source>
        <dbReference type="Proteomes" id="UP001409585"/>
    </source>
</evidence>
<evidence type="ECO:0000256" key="5">
    <source>
        <dbReference type="ARBA" id="ARBA00023235"/>
    </source>
</evidence>
<keyword evidence="7" id="KW-0963">Cytoplasm</keyword>
<dbReference type="CDD" id="cd05016">
    <property type="entry name" value="SIS_PGI_2"/>
    <property type="match status" value="1"/>
</dbReference>
<dbReference type="SUPFAM" id="SSF53697">
    <property type="entry name" value="SIS domain"/>
    <property type="match status" value="1"/>
</dbReference>
<feature type="active site" evidence="7">
    <location>
        <position position="383"/>
    </location>
</feature>